<accession>A0A1H7UDD4</accession>
<feature type="region of interest" description="Disordered" evidence="1">
    <location>
        <begin position="222"/>
        <end position="255"/>
    </location>
</feature>
<dbReference type="AlphaFoldDB" id="A0A1H7UDD4"/>
<evidence type="ECO:0000313" key="2">
    <source>
        <dbReference type="EMBL" id="SEL94705.1"/>
    </source>
</evidence>
<feature type="compositionally biased region" description="Basic and acidic residues" evidence="1">
    <location>
        <begin position="314"/>
        <end position="349"/>
    </location>
</feature>
<sequence>MSDNTKKVDLVIVIDTSGSMKDEAQALSAAISAAVEQAKSDCPSDLRVDYLGIEGTFENTKFDETVRSYLTQKVGVDAASLKSRVRKSLANAGANEDGARAVEDVSEHYDWREGAERSIFLLQDESLDAGDMVVTPAGIKANNNAIATAIKNEVKVHTYLGTPDASLKYPTKQDEENMIKEFKRLALRTGGDHNIYINGLPDFKKVLKDTICASKIPQEVSIDDKKDEADDLEDKPTDKPKEETSTDKPTGGKLTCTDLCDQLPEIAKAINTLTTFLKNFEEVCKNAKEHDEDCKCKDKKPANETTTPATPKPVDPKPTEKPTENKPAPDKPVENKPTPEKPVAEKPVGEKPAPPATPTYSEIDQIYAITYYDGAFPGNQADNGDIYVHNGGNGERIRKAIDNQHGAGWSNATTSDGTHYFGWQANQIYRRKEGQNFEYLRGLSGGKGKDAFAFRKDDTGFFFSAIEGGKIYTFKHPQTNYSTVQVKGAAGNPHQPFGNGTGIIDIAFDGDDRAYLLDSSGRAWRVDNTQGTDWEAKYLCQFASAGEAGEKCSYFGLAFDSHGGVYLAGGIKGSGGAKRFIAKSNFSSPEKVEKIYDGGWGSASYGNLSSRAYPKIA</sequence>
<gene>
    <name evidence="2" type="ORF">SAMN05661044_03832</name>
</gene>
<evidence type="ECO:0008006" key="4">
    <source>
        <dbReference type="Google" id="ProtNLM"/>
    </source>
</evidence>
<proteinExistence type="predicted"/>
<dbReference type="EMBL" id="FOAF01000005">
    <property type="protein sequence ID" value="SEL94705.1"/>
    <property type="molecule type" value="Genomic_DNA"/>
</dbReference>
<protein>
    <recommendedName>
        <fullName evidence="4">VWFA domain-containing protein</fullName>
    </recommendedName>
</protein>
<reference evidence="3" key="1">
    <citation type="submission" date="2016-10" db="EMBL/GenBank/DDBJ databases">
        <authorList>
            <person name="Varghese N."/>
            <person name="Submissions S."/>
        </authorList>
    </citation>
    <scope>NUCLEOTIDE SEQUENCE [LARGE SCALE GENOMIC DNA]</scope>
    <source>
        <strain evidence="3">DSM 18733</strain>
    </source>
</reference>
<keyword evidence="3" id="KW-1185">Reference proteome</keyword>
<dbReference type="STRING" id="407022.SAMN05661044_03832"/>
<dbReference type="RefSeq" id="WP_093327474.1">
    <property type="nucleotide sequence ID" value="NZ_FOAF01000005.1"/>
</dbReference>
<dbReference type="SUPFAM" id="SSF63829">
    <property type="entry name" value="Calcium-dependent phosphotriesterase"/>
    <property type="match status" value="1"/>
</dbReference>
<dbReference type="InterPro" id="IPR036465">
    <property type="entry name" value="vWFA_dom_sf"/>
</dbReference>
<dbReference type="Proteomes" id="UP000199421">
    <property type="component" value="Unassembled WGS sequence"/>
</dbReference>
<name>A0A1H7UDD4_OLID1</name>
<dbReference type="SUPFAM" id="SSF53300">
    <property type="entry name" value="vWA-like"/>
    <property type="match status" value="1"/>
</dbReference>
<dbReference type="Gene3D" id="3.40.50.410">
    <property type="entry name" value="von Willebrand factor, type A domain"/>
    <property type="match status" value="1"/>
</dbReference>
<dbReference type="CDD" id="cd00198">
    <property type="entry name" value="vWFA"/>
    <property type="match status" value="1"/>
</dbReference>
<feature type="region of interest" description="Disordered" evidence="1">
    <location>
        <begin position="294"/>
        <end position="359"/>
    </location>
</feature>
<feature type="compositionally biased region" description="Basic and acidic residues" evidence="1">
    <location>
        <begin position="222"/>
        <end position="246"/>
    </location>
</feature>
<evidence type="ECO:0000313" key="3">
    <source>
        <dbReference type="Proteomes" id="UP000199421"/>
    </source>
</evidence>
<evidence type="ECO:0000256" key="1">
    <source>
        <dbReference type="SAM" id="MobiDB-lite"/>
    </source>
</evidence>
<organism evidence="2 3">
    <name type="scientific">Olivibacter domesticus</name>
    <name type="common">Pseudosphingobacterium domesticum</name>
    <dbReference type="NCBI Taxonomy" id="407022"/>
    <lineage>
        <taxon>Bacteria</taxon>
        <taxon>Pseudomonadati</taxon>
        <taxon>Bacteroidota</taxon>
        <taxon>Sphingobacteriia</taxon>
        <taxon>Sphingobacteriales</taxon>
        <taxon>Sphingobacteriaceae</taxon>
        <taxon>Olivibacter</taxon>
    </lineage>
</organism>